<accession>A0A9X6RMQ5</accession>
<evidence type="ECO:0000313" key="13">
    <source>
        <dbReference type="EMBL" id="OWA53315.1"/>
    </source>
</evidence>
<protein>
    <recommendedName>
        <fullName evidence="3">U4/U6 small nuclear ribonucleoprotein Prp31</fullName>
    </recommendedName>
    <alternativeName>
        <fullName evidence="10">Pre-mRNA-processing factor 31</fullName>
    </alternativeName>
</protein>
<dbReference type="GO" id="GO:0046540">
    <property type="term" value="C:U4/U6 x U5 tri-snRNP complex"/>
    <property type="evidence" value="ECO:0007669"/>
    <property type="project" value="InterPro"/>
</dbReference>
<keyword evidence="6" id="KW-0694">RNA-binding</keyword>
<dbReference type="InterPro" id="IPR042239">
    <property type="entry name" value="Nop_C"/>
</dbReference>
<dbReference type="FunFam" id="1.10.246.90:FF:000002">
    <property type="entry name" value="U4/U6 small nuclear ribonucleoprotein Prp31"/>
    <property type="match status" value="1"/>
</dbReference>
<sequence>MSLADELLADLGGDVGVDDNEDYTVQEITGDAMDTGDQSDDRVFRVARLIQSPELIEVMKRINSKRSTSERSEVSGPVESDPEYQLIVKANRLAVDVDNEINTIHKYIRDRYSKRFPELENLIQNPLEYCRAVKALGNDVSRAKQNEELAKILSPATIMIVSVTASTTTGDVLPPDALERIQEACRMAEDLNTSKLAIYEYVESRMSFISPNLSAIVGSSIAAKLMGIAGGLRNLSNIPASNIMLIGQQKKDLAGFSNATSIPHTGLIYYSSIVQDLPKDLRMKTARLLAAKVALAARVDSFHEATDGSVGMKLKEEIDKKLDKMQEPPPVKNTKALPVPLDAARKKRGGRRARKTKDRLGLTEMRKAANRTTFAEIGEDAYQDAVGFSVGQLGKAVGGRIRGPQVDNKTQVRISKTLQKSLRTQQTYGGTTSIRRQIAGTASSVAFTPYQGIEIVNPQAAERSGTSTSNKYFASTAKFIQVAKPGTK</sequence>
<dbReference type="AlphaFoldDB" id="A0A9X6RMQ5"/>
<dbReference type="Pfam" id="PF01798">
    <property type="entry name" value="Nop"/>
    <property type="match status" value="1"/>
</dbReference>
<dbReference type="EMBL" id="MTYJ01000314">
    <property type="protein sequence ID" value="OWA53315.1"/>
    <property type="molecule type" value="Genomic_DNA"/>
</dbReference>
<dbReference type="GO" id="GO:0000244">
    <property type="term" value="P:spliceosomal tri-snRNP complex assembly"/>
    <property type="evidence" value="ECO:0007669"/>
    <property type="project" value="InterPro"/>
</dbReference>
<keyword evidence="5" id="KW-0747">Spliceosome</keyword>
<evidence type="ECO:0000256" key="7">
    <source>
        <dbReference type="ARBA" id="ARBA00023187"/>
    </source>
</evidence>
<dbReference type="GO" id="GO:0003723">
    <property type="term" value="F:RNA binding"/>
    <property type="evidence" value="ECO:0007669"/>
    <property type="project" value="UniProtKB-KW"/>
</dbReference>
<dbReference type="SUPFAM" id="SSF89124">
    <property type="entry name" value="Nop domain"/>
    <property type="match status" value="1"/>
</dbReference>
<keyword evidence="4" id="KW-0507">mRNA processing</keyword>
<comment type="caution">
    <text evidence="13">The sequence shown here is derived from an EMBL/GenBank/DDBJ whole genome shotgun (WGS) entry which is preliminary data.</text>
</comment>
<dbReference type="InterPro" id="IPR002687">
    <property type="entry name" value="Nop_dom"/>
</dbReference>
<proteinExistence type="inferred from homology"/>
<keyword evidence="9 13" id="KW-0687">Ribonucleoprotein</keyword>
<dbReference type="FunFam" id="1.10.287.4070:FF:000003">
    <property type="entry name" value="U4/U6 small nuclear ribonucleoprotein PRP31"/>
    <property type="match status" value="1"/>
</dbReference>
<dbReference type="Pfam" id="PF09785">
    <property type="entry name" value="Prp31_C"/>
    <property type="match status" value="1"/>
</dbReference>
<evidence type="ECO:0000256" key="6">
    <source>
        <dbReference type="ARBA" id="ARBA00022884"/>
    </source>
</evidence>
<dbReference type="PROSITE" id="PS51358">
    <property type="entry name" value="NOP"/>
    <property type="match status" value="1"/>
</dbReference>
<evidence type="ECO:0000259" key="12">
    <source>
        <dbReference type="PROSITE" id="PS51358"/>
    </source>
</evidence>
<keyword evidence="14" id="KW-1185">Reference proteome</keyword>
<evidence type="ECO:0000256" key="9">
    <source>
        <dbReference type="ARBA" id="ARBA00023274"/>
    </source>
</evidence>
<evidence type="ECO:0000256" key="3">
    <source>
        <dbReference type="ARBA" id="ARBA00013538"/>
    </source>
</evidence>
<evidence type="ECO:0000256" key="8">
    <source>
        <dbReference type="ARBA" id="ARBA00023242"/>
    </source>
</evidence>
<dbReference type="InterPro" id="IPR036070">
    <property type="entry name" value="Nop_dom_sf"/>
</dbReference>
<dbReference type="PANTHER" id="PTHR13904:SF0">
    <property type="entry name" value="U4_U6 SMALL NUCLEAR RIBONUCLEOPROTEIN PRP31"/>
    <property type="match status" value="1"/>
</dbReference>
<dbReference type="GO" id="GO:0071011">
    <property type="term" value="C:precatalytic spliceosome"/>
    <property type="evidence" value="ECO:0007669"/>
    <property type="project" value="TreeGrafter"/>
</dbReference>
<evidence type="ECO:0000256" key="4">
    <source>
        <dbReference type="ARBA" id="ARBA00022664"/>
    </source>
</evidence>
<reference evidence="14" key="1">
    <citation type="submission" date="2017-01" db="EMBL/GenBank/DDBJ databases">
        <title>Comparative genomics of anhydrobiosis in the tardigrade Hypsibius dujardini.</title>
        <authorList>
            <person name="Yoshida Y."/>
            <person name="Koutsovoulos G."/>
            <person name="Laetsch D."/>
            <person name="Stevens L."/>
            <person name="Kumar S."/>
            <person name="Horikawa D."/>
            <person name="Ishino K."/>
            <person name="Komine S."/>
            <person name="Tomita M."/>
            <person name="Blaxter M."/>
            <person name="Arakawa K."/>
        </authorList>
    </citation>
    <scope>NUCLEOTIDE SEQUENCE [LARGE SCALE GENOMIC DNA]</scope>
    <source>
        <strain evidence="14">Z151</strain>
    </source>
</reference>
<evidence type="ECO:0000256" key="5">
    <source>
        <dbReference type="ARBA" id="ARBA00022728"/>
    </source>
</evidence>
<comment type="subcellular location">
    <subcellularLocation>
        <location evidence="1">Nucleus</location>
    </subcellularLocation>
</comment>
<dbReference type="Gene3D" id="1.10.246.90">
    <property type="entry name" value="Nop domain"/>
    <property type="match status" value="1"/>
</dbReference>
<organism evidence="13 14">
    <name type="scientific">Hypsibius exemplaris</name>
    <name type="common">Freshwater tardigrade</name>
    <dbReference type="NCBI Taxonomy" id="2072580"/>
    <lineage>
        <taxon>Eukaryota</taxon>
        <taxon>Metazoa</taxon>
        <taxon>Ecdysozoa</taxon>
        <taxon>Tardigrada</taxon>
        <taxon>Eutardigrada</taxon>
        <taxon>Parachela</taxon>
        <taxon>Hypsibioidea</taxon>
        <taxon>Hypsibiidae</taxon>
        <taxon>Hypsibius</taxon>
    </lineage>
</organism>
<dbReference type="Proteomes" id="UP000192578">
    <property type="component" value="Unassembled WGS sequence"/>
</dbReference>
<keyword evidence="8" id="KW-0539">Nucleus</keyword>
<name>A0A9X6RMQ5_HYPEX</name>
<evidence type="ECO:0000256" key="11">
    <source>
        <dbReference type="ARBA" id="ARBA00045397"/>
    </source>
</evidence>
<feature type="domain" description="Nop" evidence="12">
    <location>
        <begin position="209"/>
        <end position="327"/>
    </location>
</feature>
<dbReference type="SMART" id="SM00931">
    <property type="entry name" value="NOSIC"/>
    <property type="match status" value="1"/>
</dbReference>
<dbReference type="InterPro" id="IPR027105">
    <property type="entry name" value="Prp31"/>
</dbReference>
<gene>
    <name evidence="13" type="ORF">BV898_17750</name>
</gene>
<comment type="function">
    <text evidence="11">Involved in pre-mRNA splicing as component of the spliceosome. Required for the assembly of the U4/U5/U6 tri-snRNP complex, one of the building blocks of the spliceosome.</text>
</comment>
<dbReference type="Gene3D" id="1.10.287.4070">
    <property type="match status" value="1"/>
</dbReference>
<dbReference type="InterPro" id="IPR019175">
    <property type="entry name" value="Prp31_C"/>
</dbReference>
<comment type="similarity">
    <text evidence="2">Belongs to the PRP31 family.</text>
</comment>
<evidence type="ECO:0000256" key="1">
    <source>
        <dbReference type="ARBA" id="ARBA00004123"/>
    </source>
</evidence>
<evidence type="ECO:0000313" key="14">
    <source>
        <dbReference type="Proteomes" id="UP000192578"/>
    </source>
</evidence>
<dbReference type="GO" id="GO:0005687">
    <property type="term" value="C:U4 snRNP"/>
    <property type="evidence" value="ECO:0007669"/>
    <property type="project" value="TreeGrafter"/>
</dbReference>
<dbReference type="InterPro" id="IPR012976">
    <property type="entry name" value="NOSIC"/>
</dbReference>
<evidence type="ECO:0000256" key="2">
    <source>
        <dbReference type="ARBA" id="ARBA00005572"/>
    </source>
</evidence>
<dbReference type="PANTHER" id="PTHR13904">
    <property type="entry name" value="PRE-MRNA SPLICING FACTOR PRP31"/>
    <property type="match status" value="1"/>
</dbReference>
<keyword evidence="7" id="KW-0508">mRNA splicing</keyword>
<evidence type="ECO:0000256" key="10">
    <source>
        <dbReference type="ARBA" id="ARBA00030766"/>
    </source>
</evidence>
<dbReference type="OrthoDB" id="4771285at2759"/>